<dbReference type="Pfam" id="PF08220">
    <property type="entry name" value="HTH_DeoR"/>
    <property type="match status" value="1"/>
</dbReference>
<evidence type="ECO:0000256" key="3">
    <source>
        <dbReference type="ARBA" id="ARBA00023163"/>
    </source>
</evidence>
<keyword evidence="1" id="KW-0805">Transcription regulation</keyword>
<keyword evidence="2" id="KW-0238">DNA-binding</keyword>
<proteinExistence type="predicted"/>
<dbReference type="InterPro" id="IPR001034">
    <property type="entry name" value="DeoR_HTH"/>
</dbReference>
<dbReference type="GO" id="GO:0003700">
    <property type="term" value="F:DNA-binding transcription factor activity"/>
    <property type="evidence" value="ECO:0007669"/>
    <property type="project" value="InterPro"/>
</dbReference>
<sequence>MGKLIAAERQKEIIRLLNSNGSVKISQLAKQFQVSRETIRRDLLHLNEIGAVKKSHGGATSVYELKPLPWESRVREKVPLKEKLCERAMEFIEDGNVIFLDSGSTIFCLAGMLSKKSGYTIVTTSLEAAYALVHSNNKVILTGGMLNPNSMAAEGFQATSLINSLKVDIAFLGTNGFEQHKGPAVSDFQDAQTKQAIIPNARTNVVIADSSKAEASSLIQYTSWHDIDHLIIDGDIPGDVLRNIQEMTDVVLV</sequence>
<dbReference type="Gene3D" id="1.10.10.10">
    <property type="entry name" value="Winged helix-like DNA-binding domain superfamily/Winged helix DNA-binding domain"/>
    <property type="match status" value="1"/>
</dbReference>
<dbReference type="PANTHER" id="PTHR30363:SF44">
    <property type="entry name" value="AGA OPERON TRANSCRIPTIONAL REPRESSOR-RELATED"/>
    <property type="match status" value="1"/>
</dbReference>
<reference evidence="5 6" key="1">
    <citation type="submission" date="2019-05" db="EMBL/GenBank/DDBJ databases">
        <title>Complete genome sequencing of Anaerostipes rhamnosivorans.</title>
        <authorList>
            <person name="Bui T.P.N."/>
            <person name="de Vos W.M."/>
        </authorList>
    </citation>
    <scope>NUCLEOTIDE SEQUENCE [LARGE SCALE GENOMIC DNA]</scope>
    <source>
        <strain evidence="5 6">1y2</strain>
    </source>
</reference>
<evidence type="ECO:0000256" key="2">
    <source>
        <dbReference type="ARBA" id="ARBA00023125"/>
    </source>
</evidence>
<dbReference type="SUPFAM" id="SSF100950">
    <property type="entry name" value="NagB/RpiA/CoA transferase-like"/>
    <property type="match status" value="1"/>
</dbReference>
<dbReference type="InterPro" id="IPR036388">
    <property type="entry name" value="WH-like_DNA-bd_sf"/>
</dbReference>
<dbReference type="EMBL" id="CP040058">
    <property type="protein sequence ID" value="QCP36689.1"/>
    <property type="molecule type" value="Genomic_DNA"/>
</dbReference>
<name>A0A4P8INE7_9FIRM</name>
<dbReference type="Pfam" id="PF00455">
    <property type="entry name" value="DeoRC"/>
    <property type="match status" value="1"/>
</dbReference>
<dbReference type="Gene3D" id="3.40.50.1360">
    <property type="match status" value="1"/>
</dbReference>
<evidence type="ECO:0000256" key="1">
    <source>
        <dbReference type="ARBA" id="ARBA00023015"/>
    </source>
</evidence>
<dbReference type="PROSITE" id="PS00894">
    <property type="entry name" value="HTH_DEOR_1"/>
    <property type="match status" value="1"/>
</dbReference>
<dbReference type="PRINTS" id="PR00037">
    <property type="entry name" value="HTHLACR"/>
</dbReference>
<protein>
    <submittedName>
        <fullName evidence="5">Transcriptional repressor of the fructose operon, DeoR family</fullName>
    </submittedName>
</protein>
<keyword evidence="3" id="KW-0804">Transcription</keyword>
<evidence type="ECO:0000313" key="5">
    <source>
        <dbReference type="EMBL" id="QCP36689.1"/>
    </source>
</evidence>
<dbReference type="GO" id="GO:0003677">
    <property type="term" value="F:DNA binding"/>
    <property type="evidence" value="ECO:0007669"/>
    <property type="project" value="UniProtKB-KW"/>
</dbReference>
<dbReference type="RefSeq" id="WP_137329872.1">
    <property type="nucleotide sequence ID" value="NZ_CP040058.1"/>
</dbReference>
<dbReference type="Proteomes" id="UP000298653">
    <property type="component" value="Chromosome"/>
</dbReference>
<evidence type="ECO:0000313" key="6">
    <source>
        <dbReference type="Proteomes" id="UP000298653"/>
    </source>
</evidence>
<dbReference type="PROSITE" id="PS51000">
    <property type="entry name" value="HTH_DEOR_2"/>
    <property type="match status" value="1"/>
</dbReference>
<dbReference type="KEGG" id="arf:AR1Y2_3235"/>
<dbReference type="InterPro" id="IPR036390">
    <property type="entry name" value="WH_DNA-bd_sf"/>
</dbReference>
<dbReference type="InterPro" id="IPR050313">
    <property type="entry name" value="Carb_Metab_HTH_regulators"/>
</dbReference>
<keyword evidence="6" id="KW-1185">Reference proteome</keyword>
<feature type="domain" description="HTH deoR-type" evidence="4">
    <location>
        <begin position="6"/>
        <end position="61"/>
    </location>
</feature>
<dbReference type="OrthoDB" id="9797223at2"/>
<dbReference type="SMART" id="SM01134">
    <property type="entry name" value="DeoRC"/>
    <property type="match status" value="1"/>
</dbReference>
<dbReference type="PANTHER" id="PTHR30363">
    <property type="entry name" value="HTH-TYPE TRANSCRIPTIONAL REGULATOR SRLR-RELATED"/>
    <property type="match status" value="1"/>
</dbReference>
<dbReference type="InterPro" id="IPR037171">
    <property type="entry name" value="NagB/RpiA_transferase-like"/>
</dbReference>
<organism evidence="5 6">
    <name type="scientific">Anaerostipes rhamnosivorans</name>
    <dbReference type="NCBI Taxonomy" id="1229621"/>
    <lineage>
        <taxon>Bacteria</taxon>
        <taxon>Bacillati</taxon>
        <taxon>Bacillota</taxon>
        <taxon>Clostridia</taxon>
        <taxon>Lachnospirales</taxon>
        <taxon>Lachnospiraceae</taxon>
        <taxon>Anaerostipes</taxon>
    </lineage>
</organism>
<gene>
    <name evidence="5" type="ORF">AR1Y2_3235</name>
</gene>
<dbReference type="AlphaFoldDB" id="A0A4P8INE7"/>
<dbReference type="InterPro" id="IPR014036">
    <property type="entry name" value="DeoR-like_C"/>
</dbReference>
<evidence type="ECO:0000259" key="4">
    <source>
        <dbReference type="PROSITE" id="PS51000"/>
    </source>
</evidence>
<dbReference type="SMART" id="SM00420">
    <property type="entry name" value="HTH_DEOR"/>
    <property type="match status" value="1"/>
</dbReference>
<dbReference type="SUPFAM" id="SSF46785">
    <property type="entry name" value="Winged helix' DNA-binding domain"/>
    <property type="match status" value="1"/>
</dbReference>
<accession>A0A4P8INE7</accession>
<dbReference type="InterPro" id="IPR018356">
    <property type="entry name" value="Tscrpt_reg_HTH_DeoR_CS"/>
</dbReference>